<reference evidence="1 2" key="1">
    <citation type="submission" date="2018-10" db="EMBL/GenBank/DDBJ databases">
        <title>Genome-guide identification and characterization of bacteria that degrade polycyclic aromatic hydrocarbons and resist hexavalent chromium simultaneously.</title>
        <authorList>
            <person name="Feng H."/>
        </authorList>
    </citation>
    <scope>NUCLEOTIDE SEQUENCE [LARGE SCALE GENOMIC DNA]</scope>
    <source>
        <strain evidence="1 2">J015</strain>
    </source>
</reference>
<dbReference type="Proteomes" id="UP000273159">
    <property type="component" value="Unassembled WGS sequence"/>
</dbReference>
<proteinExistence type="predicted"/>
<dbReference type="EMBL" id="RBNH01000015">
    <property type="protein sequence ID" value="RKO21823.1"/>
    <property type="molecule type" value="Genomic_DNA"/>
</dbReference>
<evidence type="ECO:0000313" key="1">
    <source>
        <dbReference type="EMBL" id="RKO21823.1"/>
    </source>
</evidence>
<organism evidence="1 2">
    <name type="scientific">Pseudarthrobacter phenanthrenivorans</name>
    <name type="common">Arthrobacter phenanthrenivorans</name>
    <dbReference type="NCBI Taxonomy" id="361575"/>
    <lineage>
        <taxon>Bacteria</taxon>
        <taxon>Bacillati</taxon>
        <taxon>Actinomycetota</taxon>
        <taxon>Actinomycetes</taxon>
        <taxon>Micrococcales</taxon>
        <taxon>Micrococcaceae</taxon>
        <taxon>Pseudarthrobacter</taxon>
    </lineage>
</organism>
<name>A0A3B0FG07_PSEPS</name>
<dbReference type="AlphaFoldDB" id="A0A3B0FG07"/>
<accession>A0A3B0FG07</accession>
<sequence>MASRDAFSDFDAILAGASTTNPWQHQAAGQPLFVPDYDLLCSLLAVPLAAGDKSQSGRFAKAIDSWFAHELRRAGFGPDEVWPRANRPRVVSQDVMALLDKLPRNLATEVRESIVSRGLGAADARILGRAYVKQVDVAIARWDRGPELILSTKAMSSSFGKNLSNRFEEAYGDAGNLRGRYPLAAVGFGFVQRGTIVRDEPGAFARTVDMMRKLRDRGDGNGYTTTALVLVDWDDDDPAGTARLVEEQVPEDLAAAQFMRALIETILEATPIDEHVRVRELYENRSLPVEEAALPLEPN</sequence>
<gene>
    <name evidence="1" type="ORF">D7Z96_15285</name>
</gene>
<evidence type="ECO:0008006" key="3">
    <source>
        <dbReference type="Google" id="ProtNLM"/>
    </source>
</evidence>
<comment type="caution">
    <text evidence="1">The sequence shown here is derived from an EMBL/GenBank/DDBJ whole genome shotgun (WGS) entry which is preliminary data.</text>
</comment>
<reference evidence="2" key="2">
    <citation type="submission" date="2018-10" db="EMBL/GenBank/DDBJ databases">
        <authorList>
            <person name="Wang Y."/>
            <person name="Wang J."/>
            <person name="Yang X."/>
            <person name="Wang Z."/>
            <person name="Huang Y."/>
        </authorList>
    </citation>
    <scope>NUCLEOTIDE SEQUENCE [LARGE SCALE GENOMIC DNA]</scope>
    <source>
        <strain evidence="2">J015</strain>
    </source>
</reference>
<evidence type="ECO:0000313" key="2">
    <source>
        <dbReference type="Proteomes" id="UP000273159"/>
    </source>
</evidence>
<protein>
    <recommendedName>
        <fullName evidence="3">Restriction endonuclease</fullName>
    </recommendedName>
</protein>